<sequence length="379" mass="41149">MLKLTSKTENVSKGMILLLCLFILFSCKERTQEQANYAPIAVDFLQINFSNADVAKKYPGIIEGSVNVDLKAQVSGYLEQIFVKEGDYVQKGQALFKIKAEVFNEQVNNSSATLKAALATQANAKLEIEKIRPLVEGKVVSEIQLQTAQANYEAASAQVNQAKAMLSSSKINAEFSLIKAPISGYIGRIPNRIGNLVTPADLVPLTTLSDINQIFVYFSLTEADYIAFMKEKGLQKNANTVSLVMADGSEYEHKGKLEFASGNIDRTTGSIALKAIFPNPDKLLRSGGSAGVILQKAYNTALLVPMASVKDIQDKYFVFSLADSNKVAMKPFEIEGKSGNHYIVKSGINAGEKIALTSIDLLNEGMMVIPKITKGSLGK</sequence>
<dbReference type="Gene3D" id="2.40.420.20">
    <property type="match status" value="1"/>
</dbReference>
<name>A0ABU5SKK1_9BACT</name>
<feature type="domain" description="Multidrug resistance protein MdtA-like alpha-helical hairpin" evidence="3">
    <location>
        <begin position="108"/>
        <end position="175"/>
    </location>
</feature>
<dbReference type="EMBL" id="JAYGIM010000010">
    <property type="protein sequence ID" value="MEA5427712.1"/>
    <property type="molecule type" value="Genomic_DNA"/>
</dbReference>
<dbReference type="Gene3D" id="1.10.287.470">
    <property type="entry name" value="Helix hairpin bin"/>
    <property type="match status" value="1"/>
</dbReference>
<dbReference type="Proteomes" id="UP001302222">
    <property type="component" value="Unassembled WGS sequence"/>
</dbReference>
<accession>A0ABU5SKK1</accession>
<evidence type="ECO:0000259" key="4">
    <source>
        <dbReference type="Pfam" id="PF25917"/>
    </source>
</evidence>
<comment type="caution">
    <text evidence="7">The sequence shown here is derived from an EMBL/GenBank/DDBJ whole genome shotgun (WGS) entry which is preliminary data.</text>
</comment>
<feature type="domain" description="Multidrug resistance protein MdtA-like barrel-sandwich hybrid" evidence="4">
    <location>
        <begin position="68"/>
        <end position="204"/>
    </location>
</feature>
<keyword evidence="8" id="KW-1185">Reference proteome</keyword>
<feature type="domain" description="Multidrug resistance protein MdtA-like beta-barrel" evidence="5">
    <location>
        <begin position="214"/>
        <end position="292"/>
    </location>
</feature>
<dbReference type="PANTHER" id="PTHR30158:SF23">
    <property type="entry name" value="MULTIDRUG RESISTANCE PROTEIN MEXA"/>
    <property type="match status" value="1"/>
</dbReference>
<dbReference type="NCBIfam" id="TIGR01730">
    <property type="entry name" value="RND_mfp"/>
    <property type="match status" value="1"/>
</dbReference>
<dbReference type="InterPro" id="IPR058625">
    <property type="entry name" value="MdtA-like_BSH"/>
</dbReference>
<organism evidence="7 8">
    <name type="scientific">Arcicella lustrica</name>
    <dbReference type="NCBI Taxonomy" id="2984196"/>
    <lineage>
        <taxon>Bacteria</taxon>
        <taxon>Pseudomonadati</taxon>
        <taxon>Bacteroidota</taxon>
        <taxon>Cytophagia</taxon>
        <taxon>Cytophagales</taxon>
        <taxon>Flectobacillaceae</taxon>
        <taxon>Arcicella</taxon>
    </lineage>
</organism>
<evidence type="ECO:0000259" key="5">
    <source>
        <dbReference type="Pfam" id="PF25944"/>
    </source>
</evidence>
<dbReference type="InterPro" id="IPR058624">
    <property type="entry name" value="MdtA-like_HH"/>
</dbReference>
<comment type="similarity">
    <text evidence="2">Belongs to the membrane fusion protein (MFP) (TC 8.A.1) family.</text>
</comment>
<gene>
    <name evidence="7" type="ORF">VB798_14070</name>
</gene>
<dbReference type="RefSeq" id="WP_323259367.1">
    <property type="nucleotide sequence ID" value="NZ_JAYGIM010000010.1"/>
</dbReference>
<dbReference type="Gene3D" id="2.40.50.100">
    <property type="match status" value="1"/>
</dbReference>
<evidence type="ECO:0000313" key="7">
    <source>
        <dbReference type="EMBL" id="MEA5427712.1"/>
    </source>
</evidence>
<dbReference type="PROSITE" id="PS51257">
    <property type="entry name" value="PROKAR_LIPOPROTEIN"/>
    <property type="match status" value="1"/>
</dbReference>
<evidence type="ECO:0000259" key="6">
    <source>
        <dbReference type="Pfam" id="PF25967"/>
    </source>
</evidence>
<dbReference type="InterPro" id="IPR058627">
    <property type="entry name" value="MdtA-like_C"/>
</dbReference>
<evidence type="ECO:0000256" key="2">
    <source>
        <dbReference type="ARBA" id="ARBA00009477"/>
    </source>
</evidence>
<reference evidence="7 8" key="1">
    <citation type="submission" date="2023-12" db="EMBL/GenBank/DDBJ databases">
        <title>Novel species of the genus Arcicella isolated from rivers.</title>
        <authorList>
            <person name="Lu H."/>
        </authorList>
    </citation>
    <scope>NUCLEOTIDE SEQUENCE [LARGE SCALE GENOMIC DNA]</scope>
    <source>
        <strain evidence="7 8">DC25W</strain>
    </source>
</reference>
<dbReference type="Gene3D" id="2.40.30.170">
    <property type="match status" value="1"/>
</dbReference>
<dbReference type="Pfam" id="PF25917">
    <property type="entry name" value="BSH_RND"/>
    <property type="match status" value="1"/>
</dbReference>
<proteinExistence type="inferred from homology"/>
<dbReference type="InterPro" id="IPR058626">
    <property type="entry name" value="MdtA-like_b-barrel"/>
</dbReference>
<comment type="subcellular location">
    <subcellularLocation>
        <location evidence="1">Cell envelope</location>
    </subcellularLocation>
</comment>
<dbReference type="Pfam" id="PF25967">
    <property type="entry name" value="RND-MFP_C"/>
    <property type="match status" value="1"/>
</dbReference>
<dbReference type="InterPro" id="IPR006143">
    <property type="entry name" value="RND_pump_MFP"/>
</dbReference>
<evidence type="ECO:0000259" key="3">
    <source>
        <dbReference type="Pfam" id="PF25876"/>
    </source>
</evidence>
<dbReference type="Pfam" id="PF25944">
    <property type="entry name" value="Beta-barrel_RND"/>
    <property type="match status" value="1"/>
</dbReference>
<dbReference type="SUPFAM" id="SSF111369">
    <property type="entry name" value="HlyD-like secretion proteins"/>
    <property type="match status" value="1"/>
</dbReference>
<feature type="domain" description="Multidrug resistance protein MdtA-like C-terminal permuted SH3" evidence="6">
    <location>
        <begin position="301"/>
        <end position="354"/>
    </location>
</feature>
<evidence type="ECO:0000256" key="1">
    <source>
        <dbReference type="ARBA" id="ARBA00004196"/>
    </source>
</evidence>
<dbReference type="PRINTS" id="PR01490">
    <property type="entry name" value="RTXTOXIND"/>
</dbReference>
<dbReference type="PANTHER" id="PTHR30158">
    <property type="entry name" value="ACRA/E-RELATED COMPONENT OF DRUG EFFLUX TRANSPORTER"/>
    <property type="match status" value="1"/>
</dbReference>
<protein>
    <submittedName>
        <fullName evidence="7">Efflux RND transporter periplasmic adaptor subunit</fullName>
    </submittedName>
</protein>
<evidence type="ECO:0000313" key="8">
    <source>
        <dbReference type="Proteomes" id="UP001302222"/>
    </source>
</evidence>
<dbReference type="Pfam" id="PF25876">
    <property type="entry name" value="HH_MFP_RND"/>
    <property type="match status" value="1"/>
</dbReference>